<dbReference type="NCBIfam" id="TIGR03585">
    <property type="entry name" value="PseH"/>
    <property type="match status" value="1"/>
</dbReference>
<feature type="domain" description="N-acetyltransferase" evidence="1">
    <location>
        <begin position="1"/>
        <end position="157"/>
    </location>
</feature>
<evidence type="ECO:0000313" key="2">
    <source>
        <dbReference type="EMBL" id="TKV67650.1"/>
    </source>
</evidence>
<dbReference type="OrthoDB" id="5358891at2"/>
<accession>A0A4U6R279</accession>
<gene>
    <name evidence="2" type="primary">pseH</name>
    <name evidence="2" type="ORF">FDP08_05895</name>
</gene>
<reference evidence="2 3" key="1">
    <citation type="submission" date="2019-05" db="EMBL/GenBank/DDBJ databases">
        <title>Marinobacter panjinensis sp. nov., a moderately halophilic bacterium isolated from sea tidal flat environment.</title>
        <authorList>
            <person name="Yang W."/>
            <person name="An M."/>
            <person name="He W."/>
            <person name="Luo X."/>
            <person name="Zhu L."/>
            <person name="Chen G."/>
            <person name="Zhang Y."/>
            <person name="Wang Y."/>
        </authorList>
    </citation>
    <scope>NUCLEOTIDE SEQUENCE [LARGE SCALE GENOMIC DNA]</scope>
    <source>
        <strain evidence="2 3">PJ-16</strain>
    </source>
</reference>
<dbReference type="Pfam" id="PF13302">
    <property type="entry name" value="Acetyltransf_3"/>
    <property type="match status" value="1"/>
</dbReference>
<dbReference type="AlphaFoldDB" id="A0A4U6R279"/>
<dbReference type="GO" id="GO:0016747">
    <property type="term" value="F:acyltransferase activity, transferring groups other than amino-acyl groups"/>
    <property type="evidence" value="ECO:0007669"/>
    <property type="project" value="InterPro"/>
</dbReference>
<dbReference type="Gene3D" id="3.40.630.30">
    <property type="match status" value="1"/>
</dbReference>
<evidence type="ECO:0000259" key="1">
    <source>
        <dbReference type="PROSITE" id="PS51186"/>
    </source>
</evidence>
<protein>
    <submittedName>
        <fullName evidence="2">UDP-4-amino-4, 6-dideoxy-N-acetyl-beta-L-altrosamine N-acetyltransferase</fullName>
        <ecNumber evidence="2">2.3.1.202</ecNumber>
    </submittedName>
</protein>
<evidence type="ECO:0000313" key="3">
    <source>
        <dbReference type="Proteomes" id="UP000308488"/>
    </source>
</evidence>
<dbReference type="EC" id="2.3.1.202" evidence="2"/>
<dbReference type="InterPro" id="IPR016181">
    <property type="entry name" value="Acyl_CoA_acyltransferase"/>
</dbReference>
<name>A0A4U6R279_9GAMM</name>
<dbReference type="InterPro" id="IPR000182">
    <property type="entry name" value="GNAT_dom"/>
</dbReference>
<keyword evidence="3" id="KW-1185">Reference proteome</keyword>
<dbReference type="Proteomes" id="UP000308488">
    <property type="component" value="Unassembled WGS sequence"/>
</dbReference>
<dbReference type="PANTHER" id="PTHR43415">
    <property type="entry name" value="SPERMIDINE N(1)-ACETYLTRANSFERASE"/>
    <property type="match status" value="1"/>
</dbReference>
<keyword evidence="2" id="KW-0012">Acyltransferase</keyword>
<dbReference type="EMBL" id="SZYH01000001">
    <property type="protein sequence ID" value="TKV67650.1"/>
    <property type="molecule type" value="Genomic_DNA"/>
</dbReference>
<comment type="caution">
    <text evidence="2">The sequence shown here is derived from an EMBL/GenBank/DDBJ whole genome shotgun (WGS) entry which is preliminary data.</text>
</comment>
<organism evidence="2 3">
    <name type="scientific">Marinobacter panjinensis</name>
    <dbReference type="NCBI Taxonomy" id="2576384"/>
    <lineage>
        <taxon>Bacteria</taxon>
        <taxon>Pseudomonadati</taxon>
        <taxon>Pseudomonadota</taxon>
        <taxon>Gammaproteobacteria</taxon>
        <taxon>Pseudomonadales</taxon>
        <taxon>Marinobacteraceae</taxon>
        <taxon>Marinobacter</taxon>
    </lineage>
</organism>
<dbReference type="PANTHER" id="PTHR43415:SF3">
    <property type="entry name" value="GNAT-FAMILY ACETYLTRANSFERASE"/>
    <property type="match status" value="1"/>
</dbReference>
<dbReference type="PROSITE" id="PS51186">
    <property type="entry name" value="GNAT"/>
    <property type="match status" value="1"/>
</dbReference>
<dbReference type="SUPFAM" id="SSF55729">
    <property type="entry name" value="Acyl-CoA N-acyltransferases (Nat)"/>
    <property type="match status" value="1"/>
</dbReference>
<dbReference type="InterPro" id="IPR020036">
    <property type="entry name" value="PseH"/>
</dbReference>
<proteinExistence type="predicted"/>
<keyword evidence="2" id="KW-0808">Transferase</keyword>
<sequence length="180" mass="20979">MKLRPMIEDDLLKVLEWRNAPEVRRNMYSSHEITENEHFQWFKKIENDKTTVWLIFSNEKDEECGVVYFTNYSPDGGNVFWGFYAAPDAARGVGTKMEYAALEYAFSELRVHKLNCEVLSSNSAVINLHKKCGFEQEGCFRDFHLTGSSYEDVVRLGILENEWRDMSDTVLERITARMSP</sequence>